<evidence type="ECO:0000259" key="2">
    <source>
        <dbReference type="Pfam" id="PF13228"/>
    </source>
</evidence>
<feature type="domain" description="DUF4037" evidence="2">
    <location>
        <begin position="134"/>
        <end position="211"/>
    </location>
</feature>
<dbReference type="SUPFAM" id="SSF81301">
    <property type="entry name" value="Nucleotidyltransferase"/>
    <property type="match status" value="1"/>
</dbReference>
<dbReference type="InterPro" id="IPR025117">
    <property type="entry name" value="DUF4037"/>
</dbReference>
<protein>
    <submittedName>
        <fullName evidence="3">Uncharacterized protein</fullName>
    </submittedName>
</protein>
<dbReference type="AlphaFoldDB" id="A0A1F7RKQ7"/>
<dbReference type="InterPro" id="IPR043519">
    <property type="entry name" value="NT_sf"/>
</dbReference>
<dbReference type="GO" id="GO:0016779">
    <property type="term" value="F:nucleotidyltransferase activity"/>
    <property type="evidence" value="ECO:0007669"/>
    <property type="project" value="InterPro"/>
</dbReference>
<feature type="domain" description="Polymerase nucleotidyl transferase" evidence="1">
    <location>
        <begin position="25"/>
        <end position="94"/>
    </location>
</feature>
<dbReference type="Gene3D" id="3.30.460.10">
    <property type="entry name" value="Beta Polymerase, domain 2"/>
    <property type="match status" value="1"/>
</dbReference>
<name>A0A1F7RKQ7_9BACT</name>
<evidence type="ECO:0000259" key="1">
    <source>
        <dbReference type="Pfam" id="PF01909"/>
    </source>
</evidence>
<dbReference type="Proteomes" id="UP000179266">
    <property type="component" value="Unassembled WGS sequence"/>
</dbReference>
<accession>A0A1F7RKQ7</accession>
<dbReference type="EMBL" id="MGDD01000334">
    <property type="protein sequence ID" value="OGL42103.1"/>
    <property type="molecule type" value="Genomic_DNA"/>
</dbReference>
<gene>
    <name evidence="3" type="ORF">A2161_19650</name>
</gene>
<dbReference type="InterPro" id="IPR002934">
    <property type="entry name" value="Polymerase_NTP_transf_dom"/>
</dbReference>
<evidence type="ECO:0000313" key="4">
    <source>
        <dbReference type="Proteomes" id="UP000179266"/>
    </source>
</evidence>
<dbReference type="Pfam" id="PF01909">
    <property type="entry name" value="NTP_transf_2"/>
    <property type="match status" value="1"/>
</dbReference>
<dbReference type="Pfam" id="PF13228">
    <property type="entry name" value="DUF4037"/>
    <property type="match status" value="1"/>
</dbReference>
<sequence length="293" mass="34346">MTPKSSFASQWRIDLAAELMEHYKSQEHIKMIVLGGSPSRGLSDSYSDLDIVVYWDTVNSSWLDTIPLSRFGAERPFFHKMKDEDVYLEQYYFDTLKVDVGHVTLKLWKKWVEDVLERFDMQLDLHKTLGGFLASKVLYGEQLAEEWKKRIAKYPDQLAVKMVKQHLKFFNFGVLQHQGLERGDIIFFYDGICMMLKNFLGILAGLNKVYFSPAEPRWIEYELKNMPVQPQNAWKRMKSLFEVDRSEVEDILEELTIEVLDLVAAHMPDIDLTRIRKFSDFSVRACDEKPILK</sequence>
<evidence type="ECO:0000313" key="3">
    <source>
        <dbReference type="EMBL" id="OGL42103.1"/>
    </source>
</evidence>
<organism evidence="3 4">
    <name type="scientific">Candidatus Schekmanbacteria bacterium RBG_13_48_7</name>
    <dbReference type="NCBI Taxonomy" id="1817878"/>
    <lineage>
        <taxon>Bacteria</taxon>
        <taxon>Candidatus Schekmaniibacteriota</taxon>
    </lineage>
</organism>
<proteinExistence type="predicted"/>
<comment type="caution">
    <text evidence="3">The sequence shown here is derived from an EMBL/GenBank/DDBJ whole genome shotgun (WGS) entry which is preliminary data.</text>
</comment>
<reference evidence="3 4" key="1">
    <citation type="journal article" date="2016" name="Nat. Commun.">
        <title>Thousands of microbial genomes shed light on interconnected biogeochemical processes in an aquifer system.</title>
        <authorList>
            <person name="Anantharaman K."/>
            <person name="Brown C.T."/>
            <person name="Hug L.A."/>
            <person name="Sharon I."/>
            <person name="Castelle C.J."/>
            <person name="Probst A.J."/>
            <person name="Thomas B.C."/>
            <person name="Singh A."/>
            <person name="Wilkins M.J."/>
            <person name="Karaoz U."/>
            <person name="Brodie E.L."/>
            <person name="Williams K.H."/>
            <person name="Hubbard S.S."/>
            <person name="Banfield J.F."/>
        </authorList>
    </citation>
    <scope>NUCLEOTIDE SEQUENCE [LARGE SCALE GENOMIC DNA]</scope>
</reference>